<dbReference type="RefSeq" id="XP_015588106.1">
    <property type="nucleotide sequence ID" value="XM_015732620.2"/>
</dbReference>
<dbReference type="GO" id="GO:0005886">
    <property type="term" value="C:plasma membrane"/>
    <property type="evidence" value="ECO:0007669"/>
    <property type="project" value="TreeGrafter"/>
</dbReference>
<evidence type="ECO:0000256" key="9">
    <source>
        <dbReference type="ARBA" id="ARBA00023136"/>
    </source>
</evidence>
<evidence type="ECO:0000256" key="14">
    <source>
        <dbReference type="SAM" id="SignalP"/>
    </source>
</evidence>
<comment type="subcellular location">
    <subcellularLocation>
        <location evidence="1">Membrane</location>
        <topology evidence="1">Multi-pass membrane protein</topology>
    </subcellularLocation>
</comment>
<evidence type="ECO:0000313" key="16">
    <source>
        <dbReference type="RefSeq" id="XP_015588106.1"/>
    </source>
</evidence>
<evidence type="ECO:0000256" key="3">
    <source>
        <dbReference type="ARBA" id="ARBA00022448"/>
    </source>
</evidence>
<sequence>MSMMISVFATCFLLLYQIWVKHCQNDMQTIVLESSEYRNDFPSVTFCPQRPMTEERINKILQRMILPTGLRASKFRHNIRHYHEFLAHTKIDNATIFEMINILKINNMTMNDLINDLIDPCESFLHSCYFDERKISCSHYFKKIMAARRYCCTFNNRFYSDKNENTYRPKTKSVKYSPYSGLVLRFNENRFGSNTIDNNETKSSVSNENKIWICVLNSYESLSGTLINYAIQPGKELHIQVEVSVKYAGNDLHNDCVDGDVEERPYVPFYSVSNCKLSSKIQKAYQHCNCIPYFYAYGLVNHSKEICDIEKTICLNDNHNDIWRDKQNSKYYYESLCPSTCKIFNLRKTTTDIPINGGDFACSRIYENITNCGAILRVYLKTEISNLFKQEDVKNEFNYFAYLSYIFSFYLCSRIISIFKILCFIDLLITFFLLIALFTRNNYQ</sequence>
<dbReference type="GeneID" id="107264401"/>
<dbReference type="PANTHER" id="PTHR11690">
    <property type="entry name" value="AMILORIDE-SENSITIVE SODIUM CHANNEL-RELATED"/>
    <property type="match status" value="1"/>
</dbReference>
<accession>A0AAJ7FEQ0</accession>
<keyword evidence="11 12" id="KW-0407">Ion channel</keyword>
<evidence type="ECO:0000256" key="7">
    <source>
        <dbReference type="ARBA" id="ARBA00023053"/>
    </source>
</evidence>
<dbReference type="KEGG" id="ccin:107264401"/>
<evidence type="ECO:0000256" key="13">
    <source>
        <dbReference type="SAM" id="Phobius"/>
    </source>
</evidence>
<dbReference type="PANTHER" id="PTHR11690:SF300">
    <property type="entry name" value="PICKPOCKET PROTEIN 19"/>
    <property type="match status" value="1"/>
</dbReference>
<keyword evidence="5 12" id="KW-0812">Transmembrane</keyword>
<keyword evidence="4 12" id="KW-0894">Sodium channel</keyword>
<evidence type="ECO:0000256" key="2">
    <source>
        <dbReference type="ARBA" id="ARBA00007193"/>
    </source>
</evidence>
<keyword evidence="7" id="KW-0915">Sodium</keyword>
<evidence type="ECO:0000256" key="6">
    <source>
        <dbReference type="ARBA" id="ARBA00022989"/>
    </source>
</evidence>
<evidence type="ECO:0000256" key="8">
    <source>
        <dbReference type="ARBA" id="ARBA00023065"/>
    </source>
</evidence>
<comment type="similarity">
    <text evidence="2 12">Belongs to the amiloride-sensitive sodium channel (TC 1.A.6) family.</text>
</comment>
<keyword evidence="15" id="KW-1185">Reference proteome</keyword>
<evidence type="ECO:0000256" key="4">
    <source>
        <dbReference type="ARBA" id="ARBA00022461"/>
    </source>
</evidence>
<protein>
    <submittedName>
        <fullName evidence="16">Uncharacterized protein LOC107264401 isoform X1</fullName>
    </submittedName>
</protein>
<keyword evidence="9 13" id="KW-0472">Membrane</keyword>
<name>A0AAJ7FEQ0_CEPCN</name>
<evidence type="ECO:0000256" key="10">
    <source>
        <dbReference type="ARBA" id="ARBA00023201"/>
    </source>
</evidence>
<evidence type="ECO:0000256" key="5">
    <source>
        <dbReference type="ARBA" id="ARBA00022692"/>
    </source>
</evidence>
<dbReference type="Gene3D" id="1.10.287.820">
    <property type="entry name" value="Acid-sensing ion channel domain"/>
    <property type="match status" value="1"/>
</dbReference>
<dbReference type="GO" id="GO:0015280">
    <property type="term" value="F:ligand-gated sodium channel activity"/>
    <property type="evidence" value="ECO:0007669"/>
    <property type="project" value="TreeGrafter"/>
</dbReference>
<evidence type="ECO:0000256" key="11">
    <source>
        <dbReference type="ARBA" id="ARBA00023303"/>
    </source>
</evidence>
<gene>
    <name evidence="16" type="primary">LOC107264401</name>
</gene>
<dbReference type="Pfam" id="PF00858">
    <property type="entry name" value="ASC"/>
    <property type="match status" value="1"/>
</dbReference>
<organism evidence="15 16">
    <name type="scientific">Cephus cinctus</name>
    <name type="common">Wheat stem sawfly</name>
    <dbReference type="NCBI Taxonomy" id="211228"/>
    <lineage>
        <taxon>Eukaryota</taxon>
        <taxon>Metazoa</taxon>
        <taxon>Ecdysozoa</taxon>
        <taxon>Arthropoda</taxon>
        <taxon>Hexapoda</taxon>
        <taxon>Insecta</taxon>
        <taxon>Pterygota</taxon>
        <taxon>Neoptera</taxon>
        <taxon>Endopterygota</taxon>
        <taxon>Hymenoptera</taxon>
        <taxon>Cephoidea</taxon>
        <taxon>Cephidae</taxon>
        <taxon>Cephus</taxon>
    </lineage>
</organism>
<dbReference type="Proteomes" id="UP000694920">
    <property type="component" value="Unplaced"/>
</dbReference>
<feature type="chain" id="PRO_5042602976" evidence="14">
    <location>
        <begin position="24"/>
        <end position="444"/>
    </location>
</feature>
<keyword evidence="8 12" id="KW-0406">Ion transport</keyword>
<keyword evidence="3 12" id="KW-0813">Transport</keyword>
<evidence type="ECO:0000256" key="12">
    <source>
        <dbReference type="RuleBase" id="RU000679"/>
    </source>
</evidence>
<dbReference type="AlphaFoldDB" id="A0AAJ7FEQ0"/>
<keyword evidence="14" id="KW-0732">Signal</keyword>
<keyword evidence="10 12" id="KW-0739">Sodium transport</keyword>
<evidence type="ECO:0000256" key="1">
    <source>
        <dbReference type="ARBA" id="ARBA00004141"/>
    </source>
</evidence>
<dbReference type="InterPro" id="IPR001873">
    <property type="entry name" value="ENaC"/>
</dbReference>
<feature type="signal peptide" evidence="14">
    <location>
        <begin position="1"/>
        <end position="23"/>
    </location>
</feature>
<feature type="transmembrane region" description="Helical" evidence="13">
    <location>
        <begin position="418"/>
        <end position="438"/>
    </location>
</feature>
<keyword evidence="6 13" id="KW-1133">Transmembrane helix</keyword>
<reference evidence="16" key="1">
    <citation type="submission" date="2025-08" db="UniProtKB">
        <authorList>
            <consortium name="RefSeq"/>
        </authorList>
    </citation>
    <scope>IDENTIFICATION</scope>
</reference>
<proteinExistence type="inferred from homology"/>
<evidence type="ECO:0000313" key="15">
    <source>
        <dbReference type="Proteomes" id="UP000694920"/>
    </source>
</evidence>